<dbReference type="GO" id="GO:0070300">
    <property type="term" value="F:phosphatidic acid binding"/>
    <property type="evidence" value="ECO:0007669"/>
    <property type="project" value="InterPro"/>
</dbReference>
<evidence type="ECO:0000313" key="2">
    <source>
        <dbReference type="Proteomes" id="UP000734854"/>
    </source>
</evidence>
<comment type="caution">
    <text evidence="1">The sequence shown here is derived from an EMBL/GenBank/DDBJ whole genome shotgun (WGS) entry which is preliminary data.</text>
</comment>
<dbReference type="PANTHER" id="PTHR34954:SF4">
    <property type="entry name" value="PROTEIN TRIGALACTOSYLDIACYLGLYCEROL 4, CHLOROPLASTIC"/>
    <property type="match status" value="1"/>
</dbReference>
<accession>A0A8J5GE55</accession>
<dbReference type="GO" id="GO:0009941">
    <property type="term" value="C:chloroplast envelope"/>
    <property type="evidence" value="ECO:0007669"/>
    <property type="project" value="TreeGrafter"/>
</dbReference>
<sequence>MMRRMRWAEDGGGTWELDMEAPVTMEGAARAVPGDPLPLGLSRGRRITRPKQLDFMHRFMSSPLVPSFSGYPTNGGQGLLFYHAYTSHLAENWCATILQQINVQKFLPFIKEISANHLKEIPWPKTICKHFAQIFSWGLGTEFLLTQDSSFLVEFYNVQKNTRGKAVFNQKASTLRGHNLTLETAWPGLFVDRSGTYWDVPLSMAIDFASVSSDSGLSYHFCLQHNSGKPKHFGGNETTRIPSSLLPGLCARAALSFKNNFFFWKKKDGKLKMVQPYDLLLSDPHISASGVIGSWCQLGKVASPPTGGGLLKASSPTTMRCWRGCGSTTSTWKKGAVPDEAVQLHHQSSRLLCQGKEFHLRSAVSRVIEFAGIVQGGAKVCSFGVAEPQPRGAAMWACSNCYLQPAEEMGRTCRLMPWPAACGTAWGSLHFTSSGLGSGHNVLVVNFGKKIAGVSCWVEDGGGDIDPGRCSSLPELWWLAGAEEKGCHVLGMCTDNKPKPIGLKFTDRTDHTGMELKDFSGFRAVAWIHNIRTCWTMGCCGRRLQQPTSLAGEGNNSGKAVCQSLGWLEGSERVQVQNSQPTLAVNSVRPLLPAADGAAMAVAAVDKAQRSQAAKERAALPLEGLYGGATSLLLMKTSHMSNSAYFILMSGRVWTVASVSLGDCSARFSDEERLHLQASNAFRICAQRNNLAAFVDFFASLSTSAQYGNFQRPFLDLTRLNAQMHFPSGSSFLSGVAGLAQNLYNSQELNLEQLGAVCPELTLSLQQQIIGPFSFRVDSRILFTPSERNKVAQVEESVFAIDWALKVLGSAKATAWYSPRRQEAMVELRFFER</sequence>
<reference evidence="1 2" key="1">
    <citation type="submission" date="2020-08" db="EMBL/GenBank/DDBJ databases">
        <title>Plant Genome Project.</title>
        <authorList>
            <person name="Zhang R.-G."/>
        </authorList>
    </citation>
    <scope>NUCLEOTIDE SEQUENCE [LARGE SCALE GENOMIC DNA]</scope>
    <source>
        <tissue evidence="1">Rhizome</tissue>
    </source>
</reference>
<evidence type="ECO:0000313" key="1">
    <source>
        <dbReference type="EMBL" id="KAG6504481.1"/>
    </source>
</evidence>
<name>A0A8J5GE55_ZINOF</name>
<dbReference type="EMBL" id="JACMSC010000010">
    <property type="protein sequence ID" value="KAG6504481.1"/>
    <property type="molecule type" value="Genomic_DNA"/>
</dbReference>
<dbReference type="AlphaFoldDB" id="A0A8J5GE55"/>
<dbReference type="GO" id="GO:0034196">
    <property type="term" value="P:acylglycerol transport"/>
    <property type="evidence" value="ECO:0007669"/>
    <property type="project" value="InterPro"/>
</dbReference>
<dbReference type="Proteomes" id="UP000734854">
    <property type="component" value="Unassembled WGS sequence"/>
</dbReference>
<dbReference type="GO" id="GO:1990052">
    <property type="term" value="P:ER to chloroplast lipid transport"/>
    <property type="evidence" value="ECO:0007669"/>
    <property type="project" value="InterPro"/>
</dbReference>
<dbReference type="InterPro" id="IPR044160">
    <property type="entry name" value="TGD4-like"/>
</dbReference>
<dbReference type="PANTHER" id="PTHR34954">
    <property type="entry name" value="EXPRESSED PROTEIN"/>
    <property type="match status" value="1"/>
</dbReference>
<protein>
    <recommendedName>
        <fullName evidence="3">Protein TRIGALACTOSYLDIACYLGLYCEROL 4, chloroplastic</fullName>
    </recommendedName>
</protein>
<proteinExistence type="predicted"/>
<gene>
    <name evidence="1" type="ORF">ZIOFF_036814</name>
</gene>
<evidence type="ECO:0008006" key="3">
    <source>
        <dbReference type="Google" id="ProtNLM"/>
    </source>
</evidence>
<keyword evidence="2" id="KW-1185">Reference proteome</keyword>
<organism evidence="1 2">
    <name type="scientific">Zingiber officinale</name>
    <name type="common">Ginger</name>
    <name type="synonym">Amomum zingiber</name>
    <dbReference type="NCBI Taxonomy" id="94328"/>
    <lineage>
        <taxon>Eukaryota</taxon>
        <taxon>Viridiplantae</taxon>
        <taxon>Streptophyta</taxon>
        <taxon>Embryophyta</taxon>
        <taxon>Tracheophyta</taxon>
        <taxon>Spermatophyta</taxon>
        <taxon>Magnoliopsida</taxon>
        <taxon>Liliopsida</taxon>
        <taxon>Zingiberales</taxon>
        <taxon>Zingiberaceae</taxon>
        <taxon>Zingiber</taxon>
    </lineage>
</organism>